<proteinExistence type="predicted"/>
<sequence>MEKMKRKQEKLDRKVDHQLEESSRSMMSISPSKRTMQYSGYDYGSFDDDHNNDSMMSGGSSMSSISTLFDAEAPVDIYTCINPQSQLYLRCANELTTRRQRQTVITPYVQAQYFTSLATLKSKRTELRVVVDRALNGLKNDEAVLVVKWTAAPVVRFSISDIINIVPEHGSSSNMSRTFSNSESDVMNGMVISPEQEERAQNSYPVRTNDKSSRTSCWAIKQILAVPAASINRGNANLDDEEMVPSPNGKVNDIFILVLKFTGGSFIDEKSKVSNIGHQHAAQNAFNYLDGNVTWSNPVMALTMKEEHDAIVTGKKVSKERKITLKNGAGSPDLKISETEDMVRKAFFAFGVLLGNTITNGVFFAVPVAPILFYIFKLVHETRDMRMQSLAFFQAYEGNLLSATHLQRRADEILAMTDDRYYNFLKSKNLVKREALPFRPIESAAEEANTCMKNASQSGTHSPNSHSGYKDNSTPRFLDAYRDAIRDRNQKGLWFDGPPTVPVYARGSSTAHKTSSLPPIDKRGSVASSVLNAEETAALAQLPSRQEYVTLYLVNEILWGAVDRGGVGTINLQMWASLVRGFKNSLLCDSPLISLCSARIIREVLCVPN</sequence>
<reference evidence="3 4" key="1">
    <citation type="submission" date="2020-08" db="EMBL/GenBank/DDBJ databases">
        <authorList>
            <person name="Newling K."/>
            <person name="Davey J."/>
            <person name="Forrester S."/>
        </authorList>
    </citation>
    <scope>NUCLEOTIDE SEQUENCE [LARGE SCALE GENOMIC DNA]</scope>
    <source>
        <strain evidence="4">Crithidia deanei Carvalho (ATCC PRA-265)</strain>
    </source>
</reference>
<feature type="transmembrane region" description="Helical" evidence="2">
    <location>
        <begin position="347"/>
        <end position="376"/>
    </location>
</feature>
<feature type="region of interest" description="Disordered" evidence="1">
    <location>
        <begin position="451"/>
        <end position="473"/>
    </location>
</feature>
<evidence type="ECO:0000313" key="3">
    <source>
        <dbReference type="EMBL" id="CAD2219621.1"/>
    </source>
</evidence>
<organism evidence="3 4">
    <name type="scientific">Angomonas deanei</name>
    <dbReference type="NCBI Taxonomy" id="59799"/>
    <lineage>
        <taxon>Eukaryota</taxon>
        <taxon>Discoba</taxon>
        <taxon>Euglenozoa</taxon>
        <taxon>Kinetoplastea</taxon>
        <taxon>Metakinetoplastina</taxon>
        <taxon>Trypanosomatida</taxon>
        <taxon>Trypanosomatidae</taxon>
        <taxon>Strigomonadinae</taxon>
        <taxon>Angomonas</taxon>
    </lineage>
</organism>
<keyword evidence="2" id="KW-0472">Membrane</keyword>
<gene>
    <name evidence="3" type="ORF">ADEAN_000713000</name>
</gene>
<dbReference type="Proteomes" id="UP000515908">
    <property type="component" value="Chromosome 14"/>
</dbReference>
<evidence type="ECO:0000256" key="2">
    <source>
        <dbReference type="SAM" id="Phobius"/>
    </source>
</evidence>
<evidence type="ECO:0000256" key="1">
    <source>
        <dbReference type="SAM" id="MobiDB-lite"/>
    </source>
</evidence>
<protein>
    <submittedName>
        <fullName evidence="3">Uncharacterized protein</fullName>
    </submittedName>
</protein>
<dbReference type="AlphaFoldDB" id="A0A7G2CL18"/>
<evidence type="ECO:0000313" key="4">
    <source>
        <dbReference type="Proteomes" id="UP000515908"/>
    </source>
</evidence>
<feature type="region of interest" description="Disordered" evidence="1">
    <location>
        <begin position="1"/>
        <end position="31"/>
    </location>
</feature>
<name>A0A7G2CL18_9TRYP</name>
<keyword evidence="2" id="KW-1133">Transmembrane helix</keyword>
<accession>A0A7G2CL18</accession>
<dbReference type="VEuPathDB" id="TriTrypDB:ADEAN_000713000"/>
<keyword evidence="2" id="KW-0812">Transmembrane</keyword>
<keyword evidence="4" id="KW-1185">Reference proteome</keyword>
<dbReference type="EMBL" id="LR877158">
    <property type="protein sequence ID" value="CAD2219621.1"/>
    <property type="molecule type" value="Genomic_DNA"/>
</dbReference>
<feature type="compositionally biased region" description="Basic and acidic residues" evidence="1">
    <location>
        <begin position="1"/>
        <end position="23"/>
    </location>
</feature>